<organism evidence="1 2">
    <name type="scientific">Segatella bryantii</name>
    <name type="common">Prevotella bryantii</name>
    <dbReference type="NCBI Taxonomy" id="77095"/>
    <lineage>
        <taxon>Bacteria</taxon>
        <taxon>Pseudomonadati</taxon>
        <taxon>Bacteroidota</taxon>
        <taxon>Bacteroidia</taxon>
        <taxon>Bacteroidales</taxon>
        <taxon>Prevotellaceae</taxon>
        <taxon>Segatella</taxon>
    </lineage>
</organism>
<accession>A0AA37MIC1</accession>
<evidence type="ECO:0000313" key="1">
    <source>
        <dbReference type="EMBL" id="GJG26546.1"/>
    </source>
</evidence>
<dbReference type="EMBL" id="BPTR01000001">
    <property type="protein sequence ID" value="GJG26546.1"/>
    <property type="molecule type" value="Genomic_DNA"/>
</dbReference>
<protein>
    <submittedName>
        <fullName evidence="1">Uncharacterized protein</fullName>
    </submittedName>
</protein>
<reference evidence="1" key="1">
    <citation type="submission" date="2021-08" db="EMBL/GenBank/DDBJ databases">
        <title>Prevotella lacticifex sp. nov., isolated from rumen of cow.</title>
        <authorList>
            <person name="Shinkai T."/>
            <person name="Ikeyama N."/>
            <person name="Kumagai M."/>
            <person name="Ohmori H."/>
            <person name="Sakamoto M."/>
            <person name="Ohkuma M."/>
            <person name="Mitsumori M."/>
        </authorList>
    </citation>
    <scope>NUCLEOTIDE SEQUENCE</scope>
    <source>
        <strain evidence="1">DSM 11371</strain>
    </source>
</reference>
<gene>
    <name evidence="1" type="ORF">PRRU23_02460</name>
</gene>
<sequence length="50" mass="5316">MLAVGMLAFTLEAEGPDVDVELSSLLLPQATRANTPMAKNKDLIVCISEV</sequence>
<comment type="caution">
    <text evidence="1">The sequence shown here is derived from an EMBL/GenBank/DDBJ whole genome shotgun (WGS) entry which is preliminary data.</text>
</comment>
<dbReference type="AlphaFoldDB" id="A0AA37MIC1"/>
<name>A0AA37MIC1_SEGBR</name>
<proteinExistence type="predicted"/>
<dbReference type="Proteomes" id="UP000887043">
    <property type="component" value="Unassembled WGS sequence"/>
</dbReference>
<evidence type="ECO:0000313" key="2">
    <source>
        <dbReference type="Proteomes" id="UP000887043"/>
    </source>
</evidence>